<feature type="transmembrane region" description="Helical" evidence="9">
    <location>
        <begin position="231"/>
        <end position="252"/>
    </location>
</feature>
<dbReference type="Proteomes" id="UP001219297">
    <property type="component" value="Unassembled WGS sequence"/>
</dbReference>
<name>A0ABT5V422_9ACTO</name>
<evidence type="ECO:0000256" key="6">
    <source>
        <dbReference type="ARBA" id="ARBA00022989"/>
    </source>
</evidence>
<feature type="transmembrane region" description="Helical" evidence="9">
    <location>
        <begin position="142"/>
        <end position="166"/>
    </location>
</feature>
<evidence type="ECO:0000313" key="12">
    <source>
        <dbReference type="Proteomes" id="UP001219297"/>
    </source>
</evidence>
<evidence type="ECO:0000256" key="4">
    <source>
        <dbReference type="ARBA" id="ARBA00022475"/>
    </source>
</evidence>
<dbReference type="Pfam" id="PF01061">
    <property type="entry name" value="ABC2_membrane"/>
    <property type="match status" value="1"/>
</dbReference>
<comment type="caution">
    <text evidence="11">The sequence shown here is derived from an EMBL/GenBank/DDBJ whole genome shotgun (WGS) entry which is preliminary data.</text>
</comment>
<keyword evidence="4 9" id="KW-1003">Cell membrane</keyword>
<dbReference type="InterPro" id="IPR047817">
    <property type="entry name" value="ABC2_TM_bact-type"/>
</dbReference>
<evidence type="ECO:0000256" key="5">
    <source>
        <dbReference type="ARBA" id="ARBA00022692"/>
    </source>
</evidence>
<evidence type="ECO:0000256" key="1">
    <source>
        <dbReference type="ARBA" id="ARBA00004651"/>
    </source>
</evidence>
<dbReference type="InterPro" id="IPR013525">
    <property type="entry name" value="ABC2_TM"/>
</dbReference>
<protein>
    <recommendedName>
        <fullName evidence="9">Transport permease protein</fullName>
    </recommendedName>
</protein>
<dbReference type="InterPro" id="IPR000412">
    <property type="entry name" value="ABC_2_transport"/>
</dbReference>
<evidence type="ECO:0000256" key="2">
    <source>
        <dbReference type="ARBA" id="ARBA00007783"/>
    </source>
</evidence>
<comment type="subcellular location">
    <subcellularLocation>
        <location evidence="1 9">Cell membrane</location>
        <topology evidence="1 9">Multi-pass membrane protein</topology>
    </subcellularLocation>
</comment>
<feature type="domain" description="ABC transmembrane type-2" evidence="10">
    <location>
        <begin position="28"/>
        <end position="255"/>
    </location>
</feature>
<dbReference type="RefSeq" id="WP_274778274.1">
    <property type="nucleotide sequence ID" value="NZ_CAMXYX010000024.1"/>
</dbReference>
<evidence type="ECO:0000256" key="8">
    <source>
        <dbReference type="ARBA" id="ARBA00023251"/>
    </source>
</evidence>
<keyword evidence="12" id="KW-1185">Reference proteome</keyword>
<dbReference type="PIRSF" id="PIRSF006648">
    <property type="entry name" value="DrrB"/>
    <property type="match status" value="1"/>
</dbReference>
<keyword evidence="6 9" id="KW-1133">Transmembrane helix</keyword>
<accession>A0ABT5V422</accession>
<dbReference type="PROSITE" id="PS51012">
    <property type="entry name" value="ABC_TM2"/>
    <property type="match status" value="1"/>
</dbReference>
<keyword evidence="7 9" id="KW-0472">Membrane</keyword>
<dbReference type="PANTHER" id="PTHR30294">
    <property type="entry name" value="MEMBRANE COMPONENT OF ABC TRANSPORTER YHHJ-RELATED"/>
    <property type="match status" value="1"/>
</dbReference>
<organism evidence="11 12">
    <name type="scientific">Actinotignum sanguinis</name>
    <dbReference type="NCBI Taxonomy" id="1445614"/>
    <lineage>
        <taxon>Bacteria</taxon>
        <taxon>Bacillati</taxon>
        <taxon>Actinomycetota</taxon>
        <taxon>Actinomycetes</taxon>
        <taxon>Actinomycetales</taxon>
        <taxon>Actinomycetaceae</taxon>
        <taxon>Actinotignum</taxon>
    </lineage>
</organism>
<evidence type="ECO:0000256" key="7">
    <source>
        <dbReference type="ARBA" id="ARBA00023136"/>
    </source>
</evidence>
<feature type="transmembrane region" description="Helical" evidence="9">
    <location>
        <begin position="173"/>
        <end position="192"/>
    </location>
</feature>
<evidence type="ECO:0000256" key="9">
    <source>
        <dbReference type="RuleBase" id="RU361157"/>
    </source>
</evidence>
<dbReference type="EMBL" id="JARBHI010000002">
    <property type="protein sequence ID" value="MDE1655718.1"/>
    <property type="molecule type" value="Genomic_DNA"/>
</dbReference>
<evidence type="ECO:0000313" key="11">
    <source>
        <dbReference type="EMBL" id="MDE1655718.1"/>
    </source>
</evidence>
<sequence>MSVTRTIHRPSPFATVARIICQLKADPRTVGLILVVPALLLTLLYFVFVDVPVAPGQTPLFNTIGPIMLAVLPMLLMFIVTSVVMLRERASGTLERVLTTPLSRWNLIASYGAVFGFLSVAQSLILAVLVLGPMGVELSGPWWGLIVVALLDGLFGVASGLLASAFARTEFQAVQFMPVFVAPQIFLCGLFVPDEHMPALLAKVADVLPMTWAVDVVRQTLESSSLSSESWLRIGLLAGVILLALLLASATMRRSTK</sequence>
<evidence type="ECO:0000259" key="10">
    <source>
        <dbReference type="PROSITE" id="PS51012"/>
    </source>
</evidence>
<reference evidence="11 12" key="1">
    <citation type="submission" date="2023-02" db="EMBL/GenBank/DDBJ databases">
        <title>Defining the Infant Male Urobiome and Moving Towards Mechanisms in Urobiome Research.</title>
        <authorList>
            <person name="Reasoner S."/>
            <person name="Flores V."/>
            <person name="Van Horn G."/>
            <person name="Morales G."/>
            <person name="Peard L."/>
            <person name="Abelson B."/>
            <person name="Manuel C."/>
            <person name="Lee J."/>
            <person name="Baker B."/>
            <person name="Williams T."/>
            <person name="Schmitz J."/>
            <person name="Clayton D."/>
            <person name="Hadjifrangiskou M."/>
        </authorList>
    </citation>
    <scope>NUCLEOTIDE SEQUENCE [LARGE SCALE GENOMIC DNA]</scope>
    <source>
        <strain evidence="11 12">AS1053</strain>
    </source>
</reference>
<dbReference type="InterPro" id="IPR051449">
    <property type="entry name" value="ABC-2_transporter_component"/>
</dbReference>
<feature type="transmembrane region" description="Helical" evidence="9">
    <location>
        <begin position="29"/>
        <end position="48"/>
    </location>
</feature>
<keyword evidence="5 9" id="KW-0812">Transmembrane</keyword>
<feature type="transmembrane region" description="Helical" evidence="9">
    <location>
        <begin position="107"/>
        <end position="130"/>
    </location>
</feature>
<feature type="transmembrane region" description="Helical" evidence="9">
    <location>
        <begin position="60"/>
        <end position="86"/>
    </location>
</feature>
<keyword evidence="8" id="KW-0046">Antibiotic resistance</keyword>
<keyword evidence="3 9" id="KW-0813">Transport</keyword>
<comment type="similarity">
    <text evidence="2 9">Belongs to the ABC-2 integral membrane protein family.</text>
</comment>
<proteinExistence type="inferred from homology"/>
<evidence type="ECO:0000256" key="3">
    <source>
        <dbReference type="ARBA" id="ARBA00022448"/>
    </source>
</evidence>
<gene>
    <name evidence="11" type="ORF">PWJ81_01355</name>
</gene>
<dbReference type="PANTHER" id="PTHR30294:SF38">
    <property type="entry name" value="TRANSPORT PERMEASE PROTEIN"/>
    <property type="match status" value="1"/>
</dbReference>